<dbReference type="AlphaFoldDB" id="A0A669B9L0"/>
<evidence type="ECO:0000313" key="4">
    <source>
        <dbReference type="Ensembl" id="ENSONIP00000032413.1"/>
    </source>
</evidence>
<dbReference type="GO" id="GO:0020037">
    <property type="term" value="F:heme binding"/>
    <property type="evidence" value="ECO:0007669"/>
    <property type="project" value="InterPro"/>
</dbReference>
<keyword evidence="5" id="KW-1185">Reference proteome</keyword>
<dbReference type="PANTHER" id="PTHR24300">
    <property type="entry name" value="CYTOCHROME P450 508A4-RELATED"/>
    <property type="match status" value="1"/>
</dbReference>
<dbReference type="PANTHER" id="PTHR24300:SF153">
    <property type="entry name" value="CYTOCHROME P450 2G1-LIKE-RELATED"/>
    <property type="match status" value="1"/>
</dbReference>
<keyword evidence="3" id="KW-0408">Iron</keyword>
<comment type="similarity">
    <text evidence="1">Belongs to the cytochrome P450 family.</text>
</comment>
<evidence type="ECO:0000256" key="2">
    <source>
        <dbReference type="ARBA" id="ARBA00022723"/>
    </source>
</evidence>
<sequence>MDDRKSLPFSDAVIHEVQRFLDIVPFSLPHYALNDISFRGYTIPKVFLIPRHHMYYSTRSPDTVDRSYSFNSC</sequence>
<dbReference type="InterPro" id="IPR050182">
    <property type="entry name" value="Cytochrome_P450_fam2"/>
</dbReference>
<dbReference type="GO" id="GO:0006805">
    <property type="term" value="P:xenobiotic metabolic process"/>
    <property type="evidence" value="ECO:0007669"/>
    <property type="project" value="TreeGrafter"/>
</dbReference>
<reference evidence="5" key="1">
    <citation type="submission" date="2012-01" db="EMBL/GenBank/DDBJ databases">
        <title>The Genome Sequence of Oreochromis niloticus (Nile Tilapia).</title>
        <authorList>
            <consortium name="Broad Institute Genome Assembly Team"/>
            <consortium name="Broad Institute Sequencing Platform"/>
            <person name="Di Palma F."/>
            <person name="Johnson J."/>
            <person name="Lander E.S."/>
            <person name="Lindblad-Toh K."/>
        </authorList>
    </citation>
    <scope>NUCLEOTIDE SEQUENCE [LARGE SCALE GENOMIC DNA]</scope>
</reference>
<dbReference type="Pfam" id="PF00067">
    <property type="entry name" value="p450"/>
    <property type="match status" value="1"/>
</dbReference>
<dbReference type="GO" id="GO:0006082">
    <property type="term" value="P:organic acid metabolic process"/>
    <property type="evidence" value="ECO:0007669"/>
    <property type="project" value="TreeGrafter"/>
</dbReference>
<dbReference type="SUPFAM" id="SSF48264">
    <property type="entry name" value="Cytochrome P450"/>
    <property type="match status" value="1"/>
</dbReference>
<evidence type="ECO:0000256" key="1">
    <source>
        <dbReference type="ARBA" id="ARBA00010617"/>
    </source>
</evidence>
<proteinExistence type="inferred from homology"/>
<accession>A0A669B9L0</accession>
<dbReference type="InParanoid" id="A0A669B9L0"/>
<evidence type="ECO:0000256" key="3">
    <source>
        <dbReference type="ARBA" id="ARBA00023004"/>
    </source>
</evidence>
<dbReference type="InterPro" id="IPR036396">
    <property type="entry name" value="Cyt_P450_sf"/>
</dbReference>
<dbReference type="GO" id="GO:0016712">
    <property type="term" value="F:oxidoreductase activity, acting on paired donors, with incorporation or reduction of molecular oxygen, reduced flavin or flavoprotein as one donor, and incorporation of one atom of oxygen"/>
    <property type="evidence" value="ECO:0007669"/>
    <property type="project" value="TreeGrafter"/>
</dbReference>
<dbReference type="GO" id="GO:0005737">
    <property type="term" value="C:cytoplasm"/>
    <property type="evidence" value="ECO:0007669"/>
    <property type="project" value="TreeGrafter"/>
</dbReference>
<protein>
    <submittedName>
        <fullName evidence="4">Uncharacterized protein</fullName>
    </submittedName>
</protein>
<reference evidence="4" key="3">
    <citation type="submission" date="2025-09" db="UniProtKB">
        <authorList>
            <consortium name="Ensembl"/>
        </authorList>
    </citation>
    <scope>IDENTIFICATION</scope>
</reference>
<dbReference type="OMA" id="YSAKMSY"/>
<dbReference type="Gene3D" id="1.10.630.10">
    <property type="entry name" value="Cytochrome P450"/>
    <property type="match status" value="1"/>
</dbReference>
<dbReference type="Proteomes" id="UP000005207">
    <property type="component" value="Linkage group LG14"/>
</dbReference>
<name>A0A669B9L0_ORENI</name>
<evidence type="ECO:0000313" key="5">
    <source>
        <dbReference type="Proteomes" id="UP000005207"/>
    </source>
</evidence>
<keyword evidence="2" id="KW-0479">Metal-binding</keyword>
<dbReference type="Ensembl" id="ENSONIT00000052171.1">
    <property type="protein sequence ID" value="ENSONIP00000032413.1"/>
    <property type="gene ID" value="ENSONIG00000037200.1"/>
</dbReference>
<reference evidence="4" key="2">
    <citation type="submission" date="2025-08" db="UniProtKB">
        <authorList>
            <consortium name="Ensembl"/>
        </authorList>
    </citation>
    <scope>IDENTIFICATION</scope>
</reference>
<dbReference type="InterPro" id="IPR001128">
    <property type="entry name" value="Cyt_P450"/>
</dbReference>
<organism evidence="4 5">
    <name type="scientific">Oreochromis niloticus</name>
    <name type="common">Nile tilapia</name>
    <name type="synonym">Tilapia nilotica</name>
    <dbReference type="NCBI Taxonomy" id="8128"/>
    <lineage>
        <taxon>Eukaryota</taxon>
        <taxon>Metazoa</taxon>
        <taxon>Chordata</taxon>
        <taxon>Craniata</taxon>
        <taxon>Vertebrata</taxon>
        <taxon>Euteleostomi</taxon>
        <taxon>Actinopterygii</taxon>
        <taxon>Neopterygii</taxon>
        <taxon>Teleostei</taxon>
        <taxon>Neoteleostei</taxon>
        <taxon>Acanthomorphata</taxon>
        <taxon>Ovalentaria</taxon>
        <taxon>Cichlomorphae</taxon>
        <taxon>Cichliformes</taxon>
        <taxon>Cichlidae</taxon>
        <taxon>African cichlids</taxon>
        <taxon>Pseudocrenilabrinae</taxon>
        <taxon>Oreochromini</taxon>
        <taxon>Oreochromis</taxon>
    </lineage>
</organism>
<dbReference type="GO" id="GO:0005506">
    <property type="term" value="F:iron ion binding"/>
    <property type="evidence" value="ECO:0007669"/>
    <property type="project" value="InterPro"/>
</dbReference>
<dbReference type="GeneTree" id="ENSGT01120000273554"/>